<gene>
    <name evidence="1" type="ORF">ACFOWD_10555</name>
</gene>
<dbReference type="InterPro" id="IPR036390">
    <property type="entry name" value="WH_DNA-bd_sf"/>
</dbReference>
<evidence type="ECO:0008006" key="3">
    <source>
        <dbReference type="Google" id="ProtNLM"/>
    </source>
</evidence>
<accession>A0ABV8RBP2</accession>
<dbReference type="Gene3D" id="1.10.10.10">
    <property type="entry name" value="Winged helix-like DNA-binding domain superfamily/Winged helix DNA-binding domain"/>
    <property type="match status" value="1"/>
</dbReference>
<dbReference type="SUPFAM" id="SSF46785">
    <property type="entry name" value="Winged helix' DNA-binding domain"/>
    <property type="match status" value="1"/>
</dbReference>
<dbReference type="InterPro" id="IPR036388">
    <property type="entry name" value="WH-like_DNA-bd_sf"/>
</dbReference>
<protein>
    <recommendedName>
        <fullName evidence="3">Transcriptional regulator</fullName>
    </recommendedName>
</protein>
<dbReference type="EMBL" id="JBHSCY010000002">
    <property type="protein sequence ID" value="MFC4269348.1"/>
    <property type="molecule type" value="Genomic_DNA"/>
</dbReference>
<name>A0ABV8RBP2_9FLAO</name>
<dbReference type="RefSeq" id="WP_377410401.1">
    <property type="nucleotide sequence ID" value="NZ_JBHSCY010000002.1"/>
</dbReference>
<dbReference type="Proteomes" id="UP001595826">
    <property type="component" value="Unassembled WGS sequence"/>
</dbReference>
<proteinExistence type="predicted"/>
<reference evidence="2" key="1">
    <citation type="journal article" date="2019" name="Int. J. Syst. Evol. Microbiol.">
        <title>The Global Catalogue of Microorganisms (GCM) 10K type strain sequencing project: providing services to taxonomists for standard genome sequencing and annotation.</title>
        <authorList>
            <consortium name="The Broad Institute Genomics Platform"/>
            <consortium name="The Broad Institute Genome Sequencing Center for Infectious Disease"/>
            <person name="Wu L."/>
            <person name="Ma J."/>
        </authorList>
    </citation>
    <scope>NUCLEOTIDE SEQUENCE [LARGE SCALE GENOMIC DNA]</scope>
    <source>
        <strain evidence="2">CECT 8655</strain>
    </source>
</reference>
<organism evidence="1 2">
    <name type="scientific">Polaribacter marinivivus</name>
    <dbReference type="NCBI Taxonomy" id="1524260"/>
    <lineage>
        <taxon>Bacteria</taxon>
        <taxon>Pseudomonadati</taxon>
        <taxon>Bacteroidota</taxon>
        <taxon>Flavobacteriia</taxon>
        <taxon>Flavobacteriales</taxon>
        <taxon>Flavobacteriaceae</taxon>
    </lineage>
</organism>
<sequence>MKINKISNLHKKIVRVLKKEPLTGYQILERIQNTSLILNVYKILDDLNKQGIIKTSTRDKMKIYSFKKK</sequence>
<evidence type="ECO:0000313" key="1">
    <source>
        <dbReference type="EMBL" id="MFC4269348.1"/>
    </source>
</evidence>
<comment type="caution">
    <text evidence="1">The sequence shown here is derived from an EMBL/GenBank/DDBJ whole genome shotgun (WGS) entry which is preliminary data.</text>
</comment>
<keyword evidence="2" id="KW-1185">Reference proteome</keyword>
<evidence type="ECO:0000313" key="2">
    <source>
        <dbReference type="Proteomes" id="UP001595826"/>
    </source>
</evidence>